<dbReference type="EMBL" id="AP017312">
    <property type="protein sequence ID" value="BAU28088.1"/>
    <property type="molecule type" value="Genomic_DNA"/>
</dbReference>
<dbReference type="AlphaFoldDB" id="A0A0U4WHD4"/>
<dbReference type="Pfam" id="PF02698">
    <property type="entry name" value="DUF218"/>
    <property type="match status" value="1"/>
</dbReference>
<dbReference type="OrthoDB" id="9782395at2"/>
<proteinExistence type="predicted"/>
<keyword evidence="2" id="KW-1185">Reference proteome</keyword>
<name>A0A0U4WHD4_9BACL</name>
<sequence>MRLERERTRRRTRAKSYRRIAYILSFAVLIFSVLFWREDIVKGIAQFLIVQDNPKKSDAVLVLGGEHDKERTKRAAQLFHAGYAVHYVVSDGGYNYKGAKITDEMAKAAELYKVPRSVIVMEDKALSTYDNAVYTRQLMEKEGWKSAIVVTSNWHTRRAKMTFDKVYKDSGITLSYASAEDTTLENWWGDLEKSKIVLKEWVKIIFYKVRY</sequence>
<dbReference type="CDD" id="cd06259">
    <property type="entry name" value="YdcF-like"/>
    <property type="match status" value="1"/>
</dbReference>
<reference evidence="1 2" key="1">
    <citation type="submission" date="2015-12" db="EMBL/GenBank/DDBJ databases">
        <title>Genome sequence of Aneurinibacillus soli.</title>
        <authorList>
            <person name="Lee J.S."/>
            <person name="Lee K.C."/>
            <person name="Kim K.K."/>
            <person name="Lee B.W."/>
        </authorList>
    </citation>
    <scope>NUCLEOTIDE SEQUENCE [LARGE SCALE GENOMIC DNA]</scope>
    <source>
        <strain evidence="1 2">CB4</strain>
    </source>
</reference>
<dbReference type="GO" id="GO:0000270">
    <property type="term" value="P:peptidoglycan metabolic process"/>
    <property type="evidence" value="ECO:0007669"/>
    <property type="project" value="TreeGrafter"/>
</dbReference>
<dbReference type="InterPro" id="IPR014729">
    <property type="entry name" value="Rossmann-like_a/b/a_fold"/>
</dbReference>
<dbReference type="InterPro" id="IPR051599">
    <property type="entry name" value="Cell_Envelope_Assoc"/>
</dbReference>
<protein>
    <submittedName>
        <fullName evidence="1">Uncharacterized protein</fullName>
    </submittedName>
</protein>
<dbReference type="GO" id="GO:0005886">
    <property type="term" value="C:plasma membrane"/>
    <property type="evidence" value="ECO:0007669"/>
    <property type="project" value="TreeGrafter"/>
</dbReference>
<evidence type="ECO:0000313" key="2">
    <source>
        <dbReference type="Proteomes" id="UP000217696"/>
    </source>
</evidence>
<dbReference type="PANTHER" id="PTHR30336">
    <property type="entry name" value="INNER MEMBRANE PROTEIN, PROBABLE PERMEASE"/>
    <property type="match status" value="1"/>
</dbReference>
<dbReference type="InterPro" id="IPR003848">
    <property type="entry name" value="DUF218"/>
</dbReference>
<dbReference type="Gene3D" id="3.40.50.620">
    <property type="entry name" value="HUPs"/>
    <property type="match status" value="1"/>
</dbReference>
<accession>A0A0U4WHD4</accession>
<organism evidence="1 2">
    <name type="scientific">Aneurinibacillus soli</name>
    <dbReference type="NCBI Taxonomy" id="1500254"/>
    <lineage>
        <taxon>Bacteria</taxon>
        <taxon>Bacillati</taxon>
        <taxon>Bacillota</taxon>
        <taxon>Bacilli</taxon>
        <taxon>Bacillales</taxon>
        <taxon>Paenibacillaceae</taxon>
        <taxon>Aneurinibacillus group</taxon>
        <taxon>Aneurinibacillus</taxon>
    </lineage>
</organism>
<evidence type="ECO:0000313" key="1">
    <source>
        <dbReference type="EMBL" id="BAU28088.1"/>
    </source>
</evidence>
<gene>
    <name evidence="1" type="ORF">CB4_02262</name>
</gene>
<dbReference type="GO" id="GO:0043164">
    <property type="term" value="P:Gram-negative-bacterium-type cell wall biogenesis"/>
    <property type="evidence" value="ECO:0007669"/>
    <property type="project" value="TreeGrafter"/>
</dbReference>
<dbReference type="KEGG" id="asoc:CB4_02262"/>
<dbReference type="Proteomes" id="UP000217696">
    <property type="component" value="Chromosome"/>
</dbReference>
<dbReference type="PANTHER" id="PTHR30336:SF4">
    <property type="entry name" value="ENVELOPE BIOGENESIS FACTOR ELYC"/>
    <property type="match status" value="1"/>
</dbReference>
<dbReference type="RefSeq" id="WP_096465874.1">
    <property type="nucleotide sequence ID" value="NZ_AP017312.1"/>
</dbReference>